<sequence>MNRTIIDQPSLVSCRQATTLHLTVTELPRKDGMSLLAFDQPALNRCALDEPDRVVLDEAAQLSLYKHLHTKFAAQPFTASNLDPMLTNPVRPY</sequence>
<proteinExistence type="predicted"/>
<dbReference type="AlphaFoldDB" id="A0A0S4TX85"/>
<organism evidence="1">
    <name type="scientific">Ralstonia solanacearum</name>
    <name type="common">Pseudomonas solanacearum</name>
    <dbReference type="NCBI Taxonomy" id="305"/>
    <lineage>
        <taxon>Bacteria</taxon>
        <taxon>Pseudomonadati</taxon>
        <taxon>Pseudomonadota</taxon>
        <taxon>Betaproteobacteria</taxon>
        <taxon>Burkholderiales</taxon>
        <taxon>Burkholderiaceae</taxon>
        <taxon>Ralstonia</taxon>
        <taxon>Ralstonia solanacearum species complex</taxon>
    </lineage>
</organism>
<protein>
    <submittedName>
        <fullName evidence="1">Uncharacterized protein</fullName>
    </submittedName>
</protein>
<accession>A0A0S4TX85</accession>
<name>A0A0S4TX85_RALSL</name>
<evidence type="ECO:0000313" key="1">
    <source>
        <dbReference type="EMBL" id="CUV14662.1"/>
    </source>
</evidence>
<gene>
    <name evidence="1" type="ORF">RUN39_v1_920077</name>
</gene>
<dbReference type="EMBL" id="LN899819">
    <property type="protein sequence ID" value="CUV14662.1"/>
    <property type="molecule type" value="Genomic_DNA"/>
</dbReference>
<dbReference type="PATRIC" id="fig|305.106.peg.5112"/>
<reference evidence="1" key="1">
    <citation type="submission" date="2015-10" db="EMBL/GenBank/DDBJ databases">
        <authorList>
            <person name="Gilbert D.G."/>
        </authorList>
    </citation>
    <scope>NUCLEOTIDE SEQUENCE</scope>
    <source>
        <strain evidence="1">Phyl III-seqv23</strain>
    </source>
</reference>